<proteinExistence type="predicted"/>
<accession>A0ABM9I1D9</accession>
<evidence type="ECO:0000313" key="2">
    <source>
        <dbReference type="EMBL" id="CAI8825865.1"/>
    </source>
</evidence>
<name>A0ABM9I1D9_9GAMM</name>
<evidence type="ECO:0000256" key="1">
    <source>
        <dbReference type="SAM" id="MobiDB-lite"/>
    </source>
</evidence>
<dbReference type="Proteomes" id="UP001162030">
    <property type="component" value="Chromosome"/>
</dbReference>
<organism evidence="2 3">
    <name type="scientific">Methylocaldum szegediense</name>
    <dbReference type="NCBI Taxonomy" id="73780"/>
    <lineage>
        <taxon>Bacteria</taxon>
        <taxon>Pseudomonadati</taxon>
        <taxon>Pseudomonadota</taxon>
        <taxon>Gammaproteobacteria</taxon>
        <taxon>Methylococcales</taxon>
        <taxon>Methylococcaceae</taxon>
        <taxon>Methylocaldum</taxon>
    </lineage>
</organism>
<evidence type="ECO:0000313" key="3">
    <source>
        <dbReference type="Proteomes" id="UP001162030"/>
    </source>
</evidence>
<feature type="region of interest" description="Disordered" evidence="1">
    <location>
        <begin position="1"/>
        <end position="38"/>
    </location>
</feature>
<sequence length="95" mass="10325">MRVVLSTSGIGKDRRAHPAAAHRDYWNTRPGSSQPVAGAHPIKFEHATQVFCTGGRAILIQRLRPYNPRSGSWPLSYGGNAARIPTIVPSADFTT</sequence>
<reference evidence="2 3" key="1">
    <citation type="submission" date="2023-03" db="EMBL/GenBank/DDBJ databases">
        <authorList>
            <person name="Pearce D."/>
        </authorList>
    </citation>
    <scope>NUCLEOTIDE SEQUENCE [LARGE SCALE GENOMIC DNA]</scope>
    <source>
        <strain evidence="2">Msz</strain>
    </source>
</reference>
<protein>
    <submittedName>
        <fullName evidence="2">Uncharacterized protein</fullName>
    </submittedName>
</protein>
<keyword evidence="3" id="KW-1185">Reference proteome</keyword>
<gene>
    <name evidence="2" type="ORF">MSZNOR_2051</name>
</gene>
<dbReference type="EMBL" id="OX458333">
    <property type="protein sequence ID" value="CAI8825865.1"/>
    <property type="molecule type" value="Genomic_DNA"/>
</dbReference>